<dbReference type="HOGENOM" id="CLU_024648_6_0_1"/>
<gene>
    <name evidence="3" type="ORF">SCLCIDRAFT_32223</name>
</gene>
<dbReference type="InterPro" id="IPR036188">
    <property type="entry name" value="FAD/NAD-bd_sf"/>
</dbReference>
<dbReference type="Gene3D" id="3.50.50.60">
    <property type="entry name" value="FAD/NAD(P)-binding domain"/>
    <property type="match status" value="1"/>
</dbReference>
<dbReference type="PRINTS" id="PR00420">
    <property type="entry name" value="RNGMNOXGNASE"/>
</dbReference>
<proteinExistence type="inferred from homology"/>
<dbReference type="EMBL" id="KN822193">
    <property type="protein sequence ID" value="KIM53006.1"/>
    <property type="molecule type" value="Genomic_DNA"/>
</dbReference>
<dbReference type="InterPro" id="IPR006905">
    <property type="entry name" value="Flavin_halogenase"/>
</dbReference>
<dbReference type="STRING" id="1036808.A0A0C3DA69"/>
<reference evidence="3 4" key="1">
    <citation type="submission" date="2014-04" db="EMBL/GenBank/DDBJ databases">
        <authorList>
            <consortium name="DOE Joint Genome Institute"/>
            <person name="Kuo A."/>
            <person name="Kohler A."/>
            <person name="Nagy L.G."/>
            <person name="Floudas D."/>
            <person name="Copeland A."/>
            <person name="Barry K.W."/>
            <person name="Cichocki N."/>
            <person name="Veneault-Fourrey C."/>
            <person name="LaButti K."/>
            <person name="Lindquist E.A."/>
            <person name="Lipzen A."/>
            <person name="Lundell T."/>
            <person name="Morin E."/>
            <person name="Murat C."/>
            <person name="Sun H."/>
            <person name="Tunlid A."/>
            <person name="Henrissat B."/>
            <person name="Grigoriev I.V."/>
            <person name="Hibbett D.S."/>
            <person name="Martin F."/>
            <person name="Nordberg H.P."/>
            <person name="Cantor M.N."/>
            <person name="Hua S.X."/>
        </authorList>
    </citation>
    <scope>NUCLEOTIDE SEQUENCE [LARGE SCALE GENOMIC DNA]</scope>
    <source>
        <strain evidence="3 4">Foug A</strain>
    </source>
</reference>
<dbReference type="InterPro" id="IPR050816">
    <property type="entry name" value="Flavin-dep_Halogenase_NPB"/>
</dbReference>
<evidence type="ECO:0000256" key="1">
    <source>
        <dbReference type="ARBA" id="ARBA00005706"/>
    </source>
</evidence>
<dbReference type="Proteomes" id="UP000053989">
    <property type="component" value="Unassembled WGS sequence"/>
</dbReference>
<dbReference type="Gene3D" id="3.30.9.100">
    <property type="match status" value="1"/>
</dbReference>
<accession>A0A0C3DA69</accession>
<sequence length="401" mass="43732">MATDSPQQPPTYDVIIVGGSVAGCATALSIFNTHPSASILVLDDADPSLFKIGESLPAPAKRVLGRICPEIFERISTSHNGEESAYMICSGTASVWGRPELQETYAMMNPYGVGWHLDRALFDELFRQCMCTVAQGSVSLVKSTFVDIDRVDGNSAWLVSVNGGGRSDGQVYRSKWVVDASGRKATVARKLGSKTVKEDSLLAFYAVFVAPSVAEDTDNRTLIEACESGWWYSSPLPSNHRVVVYHTDDSEPTSRDARKLDGFMNLLNNTTVHISQAISKHDYDLCVDPKARFPICTTACSARLEPPCQTVSDGGARWCAVGDAAMAFDPLSSQGMITALKSGVVVGDAIAKALTATDPKDDPTGIIPHIYSQIWNKYLNEKAYFYGQEGRFEGKFWETRR</sequence>
<dbReference type="Pfam" id="PF04820">
    <property type="entry name" value="Trp_halogenase"/>
    <property type="match status" value="1"/>
</dbReference>
<dbReference type="GO" id="GO:0140907">
    <property type="term" value="F:flavin-dependent halogenase activity"/>
    <property type="evidence" value="ECO:0007669"/>
    <property type="project" value="UniProtKB-ARBA"/>
</dbReference>
<comment type="similarity">
    <text evidence="1">Belongs to the flavin-dependent halogenase family.</text>
</comment>
<keyword evidence="4" id="KW-1185">Reference proteome</keyword>
<dbReference type="InParanoid" id="A0A0C3DA69"/>
<evidence type="ECO:0000313" key="3">
    <source>
        <dbReference type="EMBL" id="KIM53006.1"/>
    </source>
</evidence>
<name>A0A0C3DA69_9AGAM</name>
<reference evidence="4" key="2">
    <citation type="submission" date="2015-01" db="EMBL/GenBank/DDBJ databases">
        <title>Evolutionary Origins and Diversification of the Mycorrhizal Mutualists.</title>
        <authorList>
            <consortium name="DOE Joint Genome Institute"/>
            <consortium name="Mycorrhizal Genomics Consortium"/>
            <person name="Kohler A."/>
            <person name="Kuo A."/>
            <person name="Nagy L.G."/>
            <person name="Floudas D."/>
            <person name="Copeland A."/>
            <person name="Barry K.W."/>
            <person name="Cichocki N."/>
            <person name="Veneault-Fourrey C."/>
            <person name="LaButti K."/>
            <person name="Lindquist E.A."/>
            <person name="Lipzen A."/>
            <person name="Lundell T."/>
            <person name="Morin E."/>
            <person name="Murat C."/>
            <person name="Riley R."/>
            <person name="Ohm R."/>
            <person name="Sun H."/>
            <person name="Tunlid A."/>
            <person name="Henrissat B."/>
            <person name="Grigoriev I.V."/>
            <person name="Hibbett D.S."/>
            <person name="Martin F."/>
        </authorList>
    </citation>
    <scope>NUCLEOTIDE SEQUENCE [LARGE SCALE GENOMIC DNA]</scope>
    <source>
        <strain evidence="4">Foug A</strain>
    </source>
</reference>
<protein>
    <recommendedName>
        <fullName evidence="5">FAD-binding domain-containing protein</fullName>
    </recommendedName>
</protein>
<evidence type="ECO:0000313" key="4">
    <source>
        <dbReference type="Proteomes" id="UP000053989"/>
    </source>
</evidence>
<organism evidence="3 4">
    <name type="scientific">Scleroderma citrinum Foug A</name>
    <dbReference type="NCBI Taxonomy" id="1036808"/>
    <lineage>
        <taxon>Eukaryota</taxon>
        <taxon>Fungi</taxon>
        <taxon>Dikarya</taxon>
        <taxon>Basidiomycota</taxon>
        <taxon>Agaricomycotina</taxon>
        <taxon>Agaricomycetes</taxon>
        <taxon>Agaricomycetidae</taxon>
        <taxon>Boletales</taxon>
        <taxon>Sclerodermatineae</taxon>
        <taxon>Sclerodermataceae</taxon>
        <taxon>Scleroderma</taxon>
    </lineage>
</organism>
<dbReference type="GO" id="GO:0044550">
    <property type="term" value="P:secondary metabolite biosynthetic process"/>
    <property type="evidence" value="ECO:0007669"/>
    <property type="project" value="UniProtKB-ARBA"/>
</dbReference>
<dbReference type="AlphaFoldDB" id="A0A0C3DA69"/>
<dbReference type="GO" id="GO:0004497">
    <property type="term" value="F:monooxygenase activity"/>
    <property type="evidence" value="ECO:0007669"/>
    <property type="project" value="InterPro"/>
</dbReference>
<dbReference type="PANTHER" id="PTHR43747:SF1">
    <property type="entry name" value="SLR1998 PROTEIN"/>
    <property type="match status" value="1"/>
</dbReference>
<comment type="catalytic activity">
    <reaction evidence="2">
        <text>melleolide F + FADH2 + chloride + O2 = 6'-chloromelleolide F + FAD + 2 H2O + H(+)</text>
        <dbReference type="Rhea" id="RHEA:67160"/>
        <dbReference type="ChEBI" id="CHEBI:15377"/>
        <dbReference type="ChEBI" id="CHEBI:15378"/>
        <dbReference type="ChEBI" id="CHEBI:15379"/>
        <dbReference type="ChEBI" id="CHEBI:17996"/>
        <dbReference type="ChEBI" id="CHEBI:57692"/>
        <dbReference type="ChEBI" id="CHEBI:58307"/>
        <dbReference type="ChEBI" id="CHEBI:167712"/>
        <dbReference type="ChEBI" id="CHEBI:167713"/>
    </reaction>
    <physiologicalReaction direction="left-to-right" evidence="2">
        <dbReference type="Rhea" id="RHEA:67161"/>
    </physiologicalReaction>
</comment>
<dbReference type="SUPFAM" id="SSF51905">
    <property type="entry name" value="FAD/NAD(P)-binding domain"/>
    <property type="match status" value="1"/>
</dbReference>
<evidence type="ECO:0008006" key="5">
    <source>
        <dbReference type="Google" id="ProtNLM"/>
    </source>
</evidence>
<dbReference type="PANTHER" id="PTHR43747">
    <property type="entry name" value="FAD-BINDING PROTEIN"/>
    <property type="match status" value="1"/>
</dbReference>
<dbReference type="OrthoDB" id="2647594at2759"/>
<evidence type="ECO:0000256" key="2">
    <source>
        <dbReference type="ARBA" id="ARBA00049364"/>
    </source>
</evidence>